<comment type="similarity">
    <text evidence="1">Belongs to the asteroid family.</text>
</comment>
<gene>
    <name evidence="4" type="ORF">MYCTH_2299128</name>
</gene>
<dbReference type="OMA" id="GEADDWC"/>
<dbReference type="STRING" id="573729.G2Q4T3"/>
<dbReference type="Pfam" id="PF12813">
    <property type="entry name" value="XPG_I_2"/>
    <property type="match status" value="1"/>
</dbReference>
<name>G2Q4T3_THET4</name>
<reference evidence="4 5" key="1">
    <citation type="journal article" date="2011" name="Nat. Biotechnol.">
        <title>Comparative genomic analysis of the thermophilic biomass-degrading fungi Myceliophthora thermophila and Thielavia terrestris.</title>
        <authorList>
            <person name="Berka R.M."/>
            <person name="Grigoriev I.V."/>
            <person name="Otillar R."/>
            <person name="Salamov A."/>
            <person name="Grimwood J."/>
            <person name="Reid I."/>
            <person name="Ishmael N."/>
            <person name="John T."/>
            <person name="Darmond C."/>
            <person name="Moisan M.-C."/>
            <person name="Henrissat B."/>
            <person name="Coutinho P.M."/>
            <person name="Lombard V."/>
            <person name="Natvig D.O."/>
            <person name="Lindquist E."/>
            <person name="Schmutz J."/>
            <person name="Lucas S."/>
            <person name="Harris P."/>
            <person name="Powlowski J."/>
            <person name="Bellemare A."/>
            <person name="Taylor D."/>
            <person name="Butler G."/>
            <person name="de Vries R.P."/>
            <person name="Allijn I.E."/>
            <person name="van den Brink J."/>
            <person name="Ushinsky S."/>
            <person name="Storms R."/>
            <person name="Powell A.J."/>
            <person name="Paulsen I.T."/>
            <person name="Elbourne L.D.H."/>
            <person name="Baker S.E."/>
            <person name="Magnuson J."/>
            <person name="LaBoissiere S."/>
            <person name="Clutterbuck A.J."/>
            <person name="Martinez D."/>
            <person name="Wogulis M."/>
            <person name="de Leon A.L."/>
            <person name="Rey M.W."/>
            <person name="Tsang A."/>
        </authorList>
    </citation>
    <scope>NUCLEOTIDE SEQUENCE [LARGE SCALE GENOMIC DNA]</scope>
    <source>
        <strain evidence="5">ATCC 42464 / BCRC 31852 / DSM 1799</strain>
    </source>
</reference>
<dbReference type="EMBL" id="CP003002">
    <property type="protein sequence ID" value="AEO55372.1"/>
    <property type="molecule type" value="Genomic_DNA"/>
</dbReference>
<dbReference type="PANTHER" id="PTHR15665">
    <property type="entry name" value="ASTEROID PROTEIN"/>
    <property type="match status" value="1"/>
</dbReference>
<dbReference type="SUPFAM" id="SSF88723">
    <property type="entry name" value="PIN domain-like"/>
    <property type="match status" value="1"/>
</dbReference>
<dbReference type="InterPro" id="IPR039436">
    <property type="entry name" value="Asteroid_dom"/>
</dbReference>
<dbReference type="eggNOG" id="ENOG502SCR2">
    <property type="taxonomic scope" value="Eukaryota"/>
</dbReference>
<evidence type="ECO:0000313" key="4">
    <source>
        <dbReference type="EMBL" id="AEO55372.1"/>
    </source>
</evidence>
<keyword evidence="5" id="KW-1185">Reference proteome</keyword>
<dbReference type="InParanoid" id="G2Q4T3"/>
<dbReference type="KEGG" id="mtm:MYCTH_2299128"/>
<dbReference type="RefSeq" id="XP_003660617.1">
    <property type="nucleotide sequence ID" value="XM_003660569.1"/>
</dbReference>
<evidence type="ECO:0000256" key="1">
    <source>
        <dbReference type="ARBA" id="ARBA00007398"/>
    </source>
</evidence>
<dbReference type="InterPro" id="IPR026832">
    <property type="entry name" value="Asteroid"/>
</dbReference>
<dbReference type="OrthoDB" id="5297549at2759"/>
<dbReference type="PANTHER" id="PTHR15665:SF1">
    <property type="entry name" value="PROTEIN ASTEROID HOMOLOG 1"/>
    <property type="match status" value="1"/>
</dbReference>
<dbReference type="HOGENOM" id="CLU_016461_1_0_1"/>
<organism evidence="4 5">
    <name type="scientific">Thermothelomyces thermophilus (strain ATCC 42464 / BCRC 31852 / DSM 1799)</name>
    <name type="common">Sporotrichum thermophile</name>
    <dbReference type="NCBI Taxonomy" id="573729"/>
    <lineage>
        <taxon>Eukaryota</taxon>
        <taxon>Fungi</taxon>
        <taxon>Dikarya</taxon>
        <taxon>Ascomycota</taxon>
        <taxon>Pezizomycotina</taxon>
        <taxon>Sordariomycetes</taxon>
        <taxon>Sordariomycetidae</taxon>
        <taxon>Sordariales</taxon>
        <taxon>Chaetomiaceae</taxon>
        <taxon>Thermothelomyces</taxon>
    </lineage>
</organism>
<evidence type="ECO:0000256" key="2">
    <source>
        <dbReference type="SAM" id="MobiDB-lite"/>
    </source>
</evidence>
<dbReference type="Gene3D" id="3.40.50.1010">
    <property type="entry name" value="5'-nuclease"/>
    <property type="match status" value="1"/>
</dbReference>
<evidence type="ECO:0000313" key="5">
    <source>
        <dbReference type="Proteomes" id="UP000007322"/>
    </source>
</evidence>
<sequence length="598" mass="65494">MGIPQLRRHLEPYAERAILDPSNVVLDGPALAYHVLGLCTRTARKTSPLEQPSYELLGRTAIAWLKRIQSCGLLVSAIYFDSFLPASKRPERIQRLIKSSRDLIKYHSAYPAGVPGTSSRHAAGDADVDLFPSAWPAERKAQPPAPPFLVPAIIDALRSSPEFGHLVKLVPGEADGFCARHVRQHGGLVLTSDSDLLVYDLGQTGGVVFLADIAADEETQRLWAPQYIPVHICKRLSLKPEAGLRSLAFEVSRDPHLTLQQAVERCKAGQATSATEDEYSDFVDLYLSPEVASKLEADHVLLLDPRISEIVLRSLKTKGIATTSPGNKTISKRDDDDALEMFLPFLLDCPARTSAWEASKATRQLAYAVLQSLRGSDVISMSEMRRLQSMSSGTNLAVPKLTEIDGLGDALLARLYEIEAGLSDPNLIWVTLAIYEDIAMTIDRGRGSPLSLGVLRQAASGEIDPCSWEFLHLLAQTQATYYSLRMLFQVLKFAAHHTGTLSTPLSKLVRYLARLPSLPDFPSARTFAQTLLELREGGALSSLQTLCADYGDAMLLIRSVQEPQNDNKSKKRKRRAPPGGTTKPRSGNPFDLLAGVGD</sequence>
<dbReference type="AlphaFoldDB" id="G2Q4T3"/>
<evidence type="ECO:0000259" key="3">
    <source>
        <dbReference type="Pfam" id="PF12813"/>
    </source>
</evidence>
<dbReference type="InterPro" id="IPR029060">
    <property type="entry name" value="PIN-like_dom_sf"/>
</dbReference>
<proteinExistence type="inferred from homology"/>
<feature type="domain" description="Asteroid" evidence="3">
    <location>
        <begin position="146"/>
        <end position="397"/>
    </location>
</feature>
<protein>
    <recommendedName>
        <fullName evidence="3">Asteroid domain-containing protein</fullName>
    </recommendedName>
</protein>
<dbReference type="VEuPathDB" id="FungiDB:MYCTH_2299128"/>
<feature type="region of interest" description="Disordered" evidence="2">
    <location>
        <begin position="561"/>
        <end position="598"/>
    </location>
</feature>
<dbReference type="Proteomes" id="UP000007322">
    <property type="component" value="Chromosome 1"/>
</dbReference>
<accession>G2Q4T3</accession>
<dbReference type="GeneID" id="11508893"/>